<evidence type="ECO:0000259" key="10">
    <source>
        <dbReference type="PROSITE" id="PS50122"/>
    </source>
</evidence>
<feature type="domain" description="PAC" evidence="9">
    <location>
        <begin position="803"/>
        <end position="854"/>
    </location>
</feature>
<dbReference type="InterPro" id="IPR035965">
    <property type="entry name" value="PAS-like_dom_sf"/>
</dbReference>
<dbReference type="Pfam" id="PF01339">
    <property type="entry name" value="CheB_methylest"/>
    <property type="match status" value="1"/>
</dbReference>
<feature type="domain" description="Histidine kinase" evidence="8">
    <location>
        <begin position="894"/>
        <end position="1080"/>
    </location>
</feature>
<feature type="coiled-coil region" evidence="7">
    <location>
        <begin position="654"/>
        <end position="748"/>
    </location>
</feature>
<evidence type="ECO:0000313" key="12">
    <source>
        <dbReference type="EMBL" id="PAU94790.1"/>
    </source>
</evidence>
<dbReference type="InterPro" id="IPR036804">
    <property type="entry name" value="CheR_N_sf"/>
</dbReference>
<dbReference type="PRINTS" id="PR00996">
    <property type="entry name" value="CHERMTFRASE"/>
</dbReference>
<feature type="domain" description="CheB-type methylesterase" evidence="10">
    <location>
        <begin position="10"/>
        <end position="199"/>
    </location>
</feature>
<evidence type="ECO:0000256" key="2">
    <source>
        <dbReference type="ARBA" id="ARBA00012534"/>
    </source>
</evidence>
<dbReference type="CDD" id="cd16434">
    <property type="entry name" value="CheB-CheR_fusion"/>
    <property type="match status" value="1"/>
</dbReference>
<dbReference type="GO" id="GO:0032259">
    <property type="term" value="P:methylation"/>
    <property type="evidence" value="ECO:0007669"/>
    <property type="project" value="UniProtKB-KW"/>
</dbReference>
<feature type="active site" evidence="6">
    <location>
        <position position="141"/>
    </location>
</feature>
<dbReference type="InterPro" id="IPR035909">
    <property type="entry name" value="CheB_C"/>
</dbReference>
<dbReference type="InterPro" id="IPR000780">
    <property type="entry name" value="CheR_MeTrfase"/>
</dbReference>
<dbReference type="SUPFAM" id="SSF53335">
    <property type="entry name" value="S-adenosyl-L-methionine-dependent methyltransferases"/>
    <property type="match status" value="1"/>
</dbReference>
<dbReference type="EMBL" id="NSKE01000003">
    <property type="protein sequence ID" value="PAU94790.1"/>
    <property type="molecule type" value="Genomic_DNA"/>
</dbReference>
<dbReference type="InterPro" id="IPR003594">
    <property type="entry name" value="HATPase_dom"/>
</dbReference>
<dbReference type="InterPro" id="IPR000673">
    <property type="entry name" value="Sig_transdc_resp-reg_Me-estase"/>
</dbReference>
<sequence length="1083" mass="123653">MIKHPQNKKQDNDLMVVGLGASAGGLEALESFFDAMPENPGMAFVVIIHLSPDHESSMADLLQEHTSMPVTQVSRKTRMEANHIYIIPPGQLLTVENKDLILSEADKKDKKLTTIDLFFRSLSTALSSYSACVILSGTGSDGSIGLKNIKEYGGIVISQDPEEASYDGMPRSAIQTGLVDLVLAAKEIPAKLIEYRESLKKIKIPDSKKLPEDDSKVLNKIFGKLNTKMGHDFSQYKRSSILRRIERRMRITHINTLQDYLDYITNTPSKINDLFKDLLISVTNFFRDPEAFEELRKTVIPEIFEDKDSEDSIRVWVPGCATGEEAYSLAILLYEYAQKIQKPPSIQIFATDIDHDALDMARRGKYPESIATDISTKRLARYFTKEGIQYQVKQNIGSLLLFADHDLLKDPPFSKLDLISCRNLLIYLNRDIQSEVFNLFHYALKQEKWLFLGLSDSTLEATDLFNSVNKKYQIYRQNTLTKSKIRLPRYPLSNESTNPKALRSRQENHREKTNIENLHHKLLFKQYKPASVIINKNNEVLHSTSDIDRFLKYSGGEPSQNIMDMIVPEFRKVLSRLLFQAKQGEVPLTSKQIKLNIEDSTSYYKIIVRKIMEPNAPEDLLHVTFMKDPDTFNSQTPKTLEEVDDVSAEDADIIAALEKELEYTKEQLHITIEEYETSNEELQASNEELQSMNEELRSTTEQLETSKEELQSVNEELKSVNTELESKIEKLNEANSNLKNLMESTDIATLFIDGNNCVQFFTSAATDLFNLIPSDTGRPFEHITHQLHYNSIKSDIEQVNENLETTKKIVADDEGHQHIMRLRPYRTVNDKIDGVVLTFVDITPLKKAEKQLRKEIERSETLQKQILSNSLAERWELGEYLHDNLGQILATIKIMIHELKNELTDNGEDNISQPLSEIINEIKDLIDLEIDNIRDLSHDIIPIDVEQEGVSHAFTLLMRRSQNVHDLKCTLESDGILDQITNRELSTNLYHITQESIKNAAIHGKAERILVNIKKEDEQLHLQIRDDGEGFSPEETTSEGMGLQIMNHRVDLLGGALTIDRLPESEEFTTRVKCTFPIKSILQ</sequence>
<dbReference type="Gene3D" id="3.30.450.20">
    <property type="entry name" value="PAS domain"/>
    <property type="match status" value="1"/>
</dbReference>
<name>A0A2A2GC72_9BACT</name>
<dbReference type="InterPro" id="IPR022642">
    <property type="entry name" value="CheR_C"/>
</dbReference>
<dbReference type="Pfam" id="PF02518">
    <property type="entry name" value="HATPase_c"/>
    <property type="match status" value="1"/>
</dbReference>
<evidence type="ECO:0000256" key="1">
    <source>
        <dbReference type="ARBA" id="ARBA00001541"/>
    </source>
</evidence>
<reference evidence="12 13" key="1">
    <citation type="submission" date="2017-08" db="EMBL/GenBank/DDBJ databases">
        <title>Aliifodinibius alkalisoli sp. nov., isolated from saline alkaline soil.</title>
        <authorList>
            <person name="Liu D."/>
            <person name="Zhang G."/>
        </authorList>
    </citation>
    <scope>NUCLEOTIDE SEQUENCE [LARGE SCALE GENOMIC DNA]</scope>
    <source>
        <strain evidence="12 13">WN023</strain>
    </source>
</reference>
<dbReference type="Gene3D" id="1.10.155.10">
    <property type="entry name" value="Chemotaxis receptor methyltransferase CheR, N-terminal domain"/>
    <property type="match status" value="1"/>
</dbReference>
<gene>
    <name evidence="12" type="ORF">CK503_04760</name>
</gene>
<dbReference type="InterPro" id="IPR022641">
    <property type="entry name" value="CheR_N"/>
</dbReference>
<evidence type="ECO:0000259" key="11">
    <source>
        <dbReference type="PROSITE" id="PS50123"/>
    </source>
</evidence>
<dbReference type="Gene3D" id="1.20.5.340">
    <property type="match status" value="1"/>
</dbReference>
<dbReference type="InterPro" id="IPR000700">
    <property type="entry name" value="PAS-assoc_C"/>
</dbReference>
<dbReference type="Pfam" id="PF13596">
    <property type="entry name" value="PAS_10"/>
    <property type="match status" value="1"/>
</dbReference>
<dbReference type="AlphaFoldDB" id="A0A2A2GC72"/>
<dbReference type="GO" id="GO:0006935">
    <property type="term" value="P:chemotaxis"/>
    <property type="evidence" value="ECO:0007669"/>
    <property type="project" value="UniProtKB-UniRule"/>
</dbReference>
<feature type="active site" evidence="6">
    <location>
        <position position="49"/>
    </location>
</feature>
<organism evidence="12 13">
    <name type="scientific">Fodinibius salipaludis</name>
    <dbReference type="NCBI Taxonomy" id="2032627"/>
    <lineage>
        <taxon>Bacteria</taxon>
        <taxon>Pseudomonadati</taxon>
        <taxon>Balneolota</taxon>
        <taxon>Balneolia</taxon>
        <taxon>Balneolales</taxon>
        <taxon>Balneolaceae</taxon>
        <taxon>Fodinibius</taxon>
    </lineage>
</organism>
<dbReference type="PROSITE" id="PS50123">
    <property type="entry name" value="CHER"/>
    <property type="match status" value="1"/>
</dbReference>
<dbReference type="PROSITE" id="PS50109">
    <property type="entry name" value="HIS_KIN"/>
    <property type="match status" value="1"/>
</dbReference>
<evidence type="ECO:0000256" key="7">
    <source>
        <dbReference type="SAM" id="Coils"/>
    </source>
</evidence>
<dbReference type="GO" id="GO:0000156">
    <property type="term" value="F:phosphorelay response regulator activity"/>
    <property type="evidence" value="ECO:0007669"/>
    <property type="project" value="InterPro"/>
</dbReference>
<dbReference type="CDD" id="cd16917">
    <property type="entry name" value="HATPase_UhpB-NarQ-NarX-like"/>
    <property type="match status" value="1"/>
</dbReference>
<feature type="active site" evidence="6">
    <location>
        <position position="22"/>
    </location>
</feature>
<accession>A0A2A2GC72</accession>
<dbReference type="PROSITE" id="PS50113">
    <property type="entry name" value="PAC"/>
    <property type="match status" value="1"/>
</dbReference>
<dbReference type="Gene3D" id="3.40.50.150">
    <property type="entry name" value="Vaccinia Virus protein VP39"/>
    <property type="match status" value="1"/>
</dbReference>
<dbReference type="RefSeq" id="WP_095605656.1">
    <property type="nucleotide sequence ID" value="NZ_NSKE01000003.1"/>
</dbReference>
<dbReference type="Gene3D" id="3.40.50.180">
    <property type="entry name" value="Methylesterase CheB, C-terminal domain"/>
    <property type="match status" value="1"/>
</dbReference>
<dbReference type="GO" id="GO:0008984">
    <property type="term" value="F:protein-glutamate methylesterase activity"/>
    <property type="evidence" value="ECO:0007669"/>
    <property type="project" value="InterPro"/>
</dbReference>
<evidence type="ECO:0000313" key="13">
    <source>
        <dbReference type="Proteomes" id="UP000218831"/>
    </source>
</evidence>
<dbReference type="GO" id="GO:0008983">
    <property type="term" value="F:protein-glutamate O-methyltransferase activity"/>
    <property type="evidence" value="ECO:0007669"/>
    <property type="project" value="UniProtKB-EC"/>
</dbReference>
<keyword evidence="6" id="KW-0145">Chemotaxis</keyword>
<dbReference type="SUPFAM" id="SSF47757">
    <property type="entry name" value="Chemotaxis receptor methyltransferase CheR, N-terminal domain"/>
    <property type="match status" value="1"/>
</dbReference>
<dbReference type="InterPro" id="IPR029063">
    <property type="entry name" value="SAM-dependent_MTases_sf"/>
</dbReference>
<dbReference type="EC" id="2.1.1.80" evidence="2"/>
<dbReference type="Pfam" id="PF01739">
    <property type="entry name" value="CheR"/>
    <property type="match status" value="1"/>
</dbReference>
<dbReference type="GO" id="GO:0005737">
    <property type="term" value="C:cytoplasm"/>
    <property type="evidence" value="ECO:0007669"/>
    <property type="project" value="InterPro"/>
</dbReference>
<dbReference type="SUPFAM" id="SSF55874">
    <property type="entry name" value="ATPase domain of HSP90 chaperone/DNA topoisomerase II/histidine kinase"/>
    <property type="match status" value="1"/>
</dbReference>
<dbReference type="Gene3D" id="3.30.565.10">
    <property type="entry name" value="Histidine kinase-like ATPase, C-terminal domain"/>
    <property type="match status" value="1"/>
</dbReference>
<keyword evidence="5" id="KW-0949">S-adenosyl-L-methionine</keyword>
<dbReference type="PROSITE" id="PS50122">
    <property type="entry name" value="CHEB"/>
    <property type="match status" value="1"/>
</dbReference>
<dbReference type="PANTHER" id="PTHR24422">
    <property type="entry name" value="CHEMOTAXIS PROTEIN METHYLTRANSFERASE"/>
    <property type="match status" value="1"/>
</dbReference>
<evidence type="ECO:0000256" key="5">
    <source>
        <dbReference type="ARBA" id="ARBA00022691"/>
    </source>
</evidence>
<evidence type="ECO:0000259" key="8">
    <source>
        <dbReference type="PROSITE" id="PS50109"/>
    </source>
</evidence>
<dbReference type="InterPro" id="IPR050903">
    <property type="entry name" value="Bact_Chemotaxis_MeTrfase"/>
</dbReference>
<dbReference type="Pfam" id="PF03705">
    <property type="entry name" value="CheR_N"/>
    <property type="match status" value="1"/>
</dbReference>
<dbReference type="InterPro" id="IPR005467">
    <property type="entry name" value="His_kinase_dom"/>
</dbReference>
<dbReference type="SUPFAM" id="SSF55785">
    <property type="entry name" value="PYP-like sensor domain (PAS domain)"/>
    <property type="match status" value="1"/>
</dbReference>
<keyword evidence="7" id="KW-0175">Coiled coil</keyword>
<keyword evidence="6" id="KW-0378">Hydrolase</keyword>
<comment type="catalytic activity">
    <reaction evidence="1">
        <text>L-glutamyl-[protein] + S-adenosyl-L-methionine = [protein]-L-glutamate 5-O-methyl ester + S-adenosyl-L-homocysteine</text>
        <dbReference type="Rhea" id="RHEA:24452"/>
        <dbReference type="Rhea" id="RHEA-COMP:10208"/>
        <dbReference type="Rhea" id="RHEA-COMP:10311"/>
        <dbReference type="ChEBI" id="CHEBI:29973"/>
        <dbReference type="ChEBI" id="CHEBI:57856"/>
        <dbReference type="ChEBI" id="CHEBI:59789"/>
        <dbReference type="ChEBI" id="CHEBI:82795"/>
        <dbReference type="EC" id="2.1.1.80"/>
    </reaction>
</comment>
<dbReference type="SMART" id="SM00138">
    <property type="entry name" value="MeTrc"/>
    <property type="match status" value="1"/>
</dbReference>
<evidence type="ECO:0000259" key="9">
    <source>
        <dbReference type="PROSITE" id="PS50113"/>
    </source>
</evidence>
<evidence type="ECO:0000256" key="6">
    <source>
        <dbReference type="PROSITE-ProRule" id="PRU00050"/>
    </source>
</evidence>
<evidence type="ECO:0000256" key="3">
    <source>
        <dbReference type="ARBA" id="ARBA00022603"/>
    </source>
</evidence>
<proteinExistence type="predicted"/>
<dbReference type="Proteomes" id="UP000218831">
    <property type="component" value="Unassembled WGS sequence"/>
</dbReference>
<keyword evidence="3" id="KW-0489">Methyltransferase</keyword>
<dbReference type="SMART" id="SM00387">
    <property type="entry name" value="HATPase_c"/>
    <property type="match status" value="1"/>
</dbReference>
<evidence type="ECO:0000256" key="4">
    <source>
        <dbReference type="ARBA" id="ARBA00022679"/>
    </source>
</evidence>
<comment type="caution">
    <text evidence="12">The sequence shown here is derived from an EMBL/GenBank/DDBJ whole genome shotgun (WGS) entry which is preliminary data.</text>
</comment>
<dbReference type="OrthoDB" id="9813151at2"/>
<feature type="domain" description="CheR-type methyltransferase" evidence="11">
    <location>
        <begin position="225"/>
        <end position="478"/>
    </location>
</feature>
<dbReference type="SUPFAM" id="SSF52738">
    <property type="entry name" value="Methylesterase CheB, C-terminal domain"/>
    <property type="match status" value="1"/>
</dbReference>
<keyword evidence="13" id="KW-1185">Reference proteome</keyword>
<keyword evidence="4" id="KW-0808">Transferase</keyword>
<dbReference type="InterPro" id="IPR036890">
    <property type="entry name" value="HATPase_C_sf"/>
</dbReference>
<protein>
    <recommendedName>
        <fullName evidence="2">protein-glutamate O-methyltransferase</fullName>
        <ecNumber evidence="2">2.1.1.80</ecNumber>
    </recommendedName>
</protein>